<sequence>MTPLKYLFLALLLVSATASATPASEESVKQLMVVTQSQKLLDGMQKQIDALMTNAVRQGLQGKTPSLKQQQAIEKFKNSIAAVVKEQLSWEKQEPMYVRLYRQTFTEEEITGMLAFYKTPAGQAVINKMPALMLQTLAEIQKQTVEMAPKMERIKQQFYADMAAAKE</sequence>
<dbReference type="Proteomes" id="UP000683428">
    <property type="component" value="Chromosome"/>
</dbReference>
<dbReference type="EMBL" id="CP064782">
    <property type="protein sequence ID" value="QWT49740.1"/>
    <property type="molecule type" value="Genomic_DNA"/>
</dbReference>
<evidence type="ECO:0000259" key="2">
    <source>
        <dbReference type="Pfam" id="PF09832"/>
    </source>
</evidence>
<keyword evidence="1" id="KW-0732">Signal</keyword>
<evidence type="ECO:0000256" key="1">
    <source>
        <dbReference type="SAM" id="SignalP"/>
    </source>
</evidence>
<accession>A0A975XVF0</accession>
<reference evidence="3" key="1">
    <citation type="submission" date="2020-11" db="EMBL/GenBank/DDBJ databases">
        <title>Azospira inquinata sp. nov.</title>
        <authorList>
            <person name="Moe W.M."/>
            <person name="Mikes M.C."/>
        </authorList>
    </citation>
    <scope>NUCLEOTIDE SEQUENCE</scope>
    <source>
        <strain evidence="3">Azo-3</strain>
    </source>
</reference>
<name>A0A975XVF0_9RHOO</name>
<feature type="domain" description="DUF2059" evidence="2">
    <location>
        <begin position="94"/>
        <end position="149"/>
    </location>
</feature>
<feature type="chain" id="PRO_5036777114" evidence="1">
    <location>
        <begin position="21"/>
        <end position="167"/>
    </location>
</feature>
<evidence type="ECO:0000313" key="4">
    <source>
        <dbReference type="Proteomes" id="UP000683428"/>
    </source>
</evidence>
<dbReference type="RefSeq" id="WP_216125785.1">
    <property type="nucleotide sequence ID" value="NZ_CP064782.1"/>
</dbReference>
<dbReference type="InterPro" id="IPR018637">
    <property type="entry name" value="DUF2059"/>
</dbReference>
<evidence type="ECO:0000313" key="3">
    <source>
        <dbReference type="EMBL" id="QWT49740.1"/>
    </source>
</evidence>
<dbReference type="KEGG" id="aiq:Azoinq_03765"/>
<gene>
    <name evidence="3" type="ORF">Azoinq_03765</name>
</gene>
<dbReference type="AlphaFoldDB" id="A0A975XVF0"/>
<dbReference type="Pfam" id="PF09832">
    <property type="entry name" value="DUF2059"/>
    <property type="match status" value="1"/>
</dbReference>
<feature type="signal peptide" evidence="1">
    <location>
        <begin position="1"/>
        <end position="20"/>
    </location>
</feature>
<protein>
    <submittedName>
        <fullName evidence="3">DUF2059 domain-containing protein</fullName>
    </submittedName>
</protein>
<organism evidence="3 4">
    <name type="scientific">Azospira inquinata</name>
    <dbReference type="NCBI Taxonomy" id="2785627"/>
    <lineage>
        <taxon>Bacteria</taxon>
        <taxon>Pseudomonadati</taxon>
        <taxon>Pseudomonadota</taxon>
        <taxon>Betaproteobacteria</taxon>
        <taxon>Rhodocyclales</taxon>
        <taxon>Rhodocyclaceae</taxon>
        <taxon>Azospira</taxon>
    </lineage>
</organism>
<keyword evidence="4" id="KW-1185">Reference proteome</keyword>
<proteinExistence type="predicted"/>